<feature type="compositionally biased region" description="Basic residues" evidence="1">
    <location>
        <begin position="266"/>
        <end position="275"/>
    </location>
</feature>
<reference evidence="3" key="1">
    <citation type="submission" date="2025-08" db="UniProtKB">
        <authorList>
            <consortium name="RefSeq"/>
        </authorList>
    </citation>
    <scope>IDENTIFICATION</scope>
    <source>
        <tissue evidence="3">Entire body</tissue>
    </source>
</reference>
<evidence type="ECO:0000313" key="3">
    <source>
        <dbReference type="RefSeq" id="XP_025831846.1"/>
    </source>
</evidence>
<feature type="compositionally biased region" description="Basic and acidic residues" evidence="1">
    <location>
        <begin position="514"/>
        <end position="543"/>
    </location>
</feature>
<sequence length="862" mass="97795">MFDRYKSKKVEDDIELKAIVTPAPLILKPFAGLYKPYPYGCSLLCNHPRNSDSKELVKRARDAWATEGKNILLVEEVQAIRNNLEQFRLNPNENTYSIINDEIKTTIDSVPEELFRRYTDTDSRPLTPAPTLASAYTRASGSRRCITPDPTFNAEIKEKTMLILDLRRSHSQETLSWYGSSLYHETPLIKIFPAPLADGGGGSLRSTRSLGDDNRKKLNKTRSIPPGTKYKDKRDKALLDVVETKKTAEDAEKNQKGAEDEEPLKRRGKRRKKKGRDSSKGPPAFQSSLDPETQVEDDIELKAIVTPAPLILKPFAGLYKPYPYGCSLLCNHPRNSDSKELVKRARDAWATEGKNILLVEEVQAIRNNLEQFRLNPNENTYSIINDEIKTTIDSVPEELFRRYTDTDSRPLTPAPTLASAYTRASGSRRCITPDPTFNAEIKEKTMLILDLRRSHSQETLSWYGSSLYHETPLIKIFPAPLADGGGGSLRSTRSLGDDNRKKLNKTRSIPPGTKYKDKRDKALLDVVETKKTAEDAEKNQKGAEDEEPLKRRGKRRKKKGRDSSKGPPAFQSSLDPETQISAIGQDSGNPSKRPSVSLNDADIGNANGTTTKNSENVRKSSLDVDSFLDKDVLKHLRRQLNEEIVDCEFDKKKRRALQEALKTVNSQKKDCEKLQKLKEELNLPPTNTEFILSLPRMFSRSSARFELPMDSRTFETLTPLEYLRDNVVISSARKLLYKCVFNKHRPEDDIGQKSTRRVILGKDLPRALNETMSKKLSDIQEKKLKELLEWKDDEEYDFQTFCGVSALCERLLAPELAVNFPSREEDPCHELEKVDFESLSRRLDGMNAKSNLVKILYAIKDL</sequence>
<dbReference type="PANTHER" id="PTHR36696:SF1">
    <property type="entry name" value="EF-HAND DOMAIN-CONTAINING PROTEIN"/>
    <property type="match status" value="1"/>
</dbReference>
<evidence type="ECO:0000313" key="2">
    <source>
        <dbReference type="Proteomes" id="UP000192223"/>
    </source>
</evidence>
<keyword evidence="2" id="KW-1185">Reference proteome</keyword>
<feature type="region of interest" description="Disordered" evidence="1">
    <location>
        <begin position="479"/>
        <end position="617"/>
    </location>
</feature>
<dbReference type="InParanoid" id="A0A7F5R795"/>
<dbReference type="OrthoDB" id="10021598at2759"/>
<evidence type="ECO:0000256" key="1">
    <source>
        <dbReference type="SAM" id="MobiDB-lite"/>
    </source>
</evidence>
<accession>A0A7F5R795</accession>
<dbReference type="Proteomes" id="UP000192223">
    <property type="component" value="Unplaced"/>
</dbReference>
<dbReference type="PANTHER" id="PTHR36696">
    <property type="entry name" value="AGAP012002-PA"/>
    <property type="match status" value="1"/>
</dbReference>
<dbReference type="GeneID" id="108732558"/>
<dbReference type="KEGG" id="apln:108732558"/>
<feature type="region of interest" description="Disordered" evidence="1">
    <location>
        <begin position="194"/>
        <end position="293"/>
    </location>
</feature>
<feature type="compositionally biased region" description="Basic and acidic residues" evidence="1">
    <location>
        <begin position="229"/>
        <end position="258"/>
    </location>
</feature>
<name>A0A7F5R795_AGRPL</name>
<gene>
    <name evidence="3" type="primary">LOC108732558</name>
</gene>
<organism evidence="2 3">
    <name type="scientific">Agrilus planipennis</name>
    <name type="common">Emerald ash borer</name>
    <name type="synonym">Agrilus marcopoli</name>
    <dbReference type="NCBI Taxonomy" id="224129"/>
    <lineage>
        <taxon>Eukaryota</taxon>
        <taxon>Metazoa</taxon>
        <taxon>Ecdysozoa</taxon>
        <taxon>Arthropoda</taxon>
        <taxon>Hexapoda</taxon>
        <taxon>Insecta</taxon>
        <taxon>Pterygota</taxon>
        <taxon>Neoptera</taxon>
        <taxon>Endopterygota</taxon>
        <taxon>Coleoptera</taxon>
        <taxon>Polyphaga</taxon>
        <taxon>Elateriformia</taxon>
        <taxon>Buprestoidea</taxon>
        <taxon>Buprestidae</taxon>
        <taxon>Agrilinae</taxon>
        <taxon>Agrilus</taxon>
    </lineage>
</organism>
<feature type="compositionally biased region" description="Polar residues" evidence="1">
    <location>
        <begin position="570"/>
        <end position="598"/>
    </location>
</feature>
<proteinExistence type="predicted"/>
<dbReference type="RefSeq" id="XP_025831846.1">
    <property type="nucleotide sequence ID" value="XM_025976061.1"/>
</dbReference>
<feature type="compositionally biased region" description="Basic residues" evidence="1">
    <location>
        <begin position="551"/>
        <end position="560"/>
    </location>
</feature>
<dbReference type="AlphaFoldDB" id="A0A7F5R795"/>
<protein>
    <submittedName>
        <fullName evidence="3">Uncharacterized protein LOC108732558</fullName>
    </submittedName>
</protein>